<reference evidence="2" key="2">
    <citation type="journal article" date="2020" name="Microorganisms">
        <title>Osmotic Adaptation and Compatible Solute Biosynthesis of Phototrophic Bacteria as Revealed from Genome Analyses.</title>
        <authorList>
            <person name="Imhoff J.F."/>
            <person name="Rahn T."/>
            <person name="Kunzel S."/>
            <person name="Keller A."/>
            <person name="Neulinger S.C."/>
        </authorList>
    </citation>
    <scope>NUCLEOTIDE SEQUENCE</scope>
    <source>
        <strain evidence="2">DSM 4395</strain>
    </source>
</reference>
<dbReference type="Pfam" id="PF05685">
    <property type="entry name" value="Uma2"/>
    <property type="match status" value="1"/>
</dbReference>
<protein>
    <recommendedName>
        <fullName evidence="1">Putative restriction endonuclease domain-containing protein</fullName>
    </recommendedName>
</protein>
<dbReference type="InterPro" id="IPR008538">
    <property type="entry name" value="Uma2"/>
</dbReference>
<gene>
    <name evidence="2" type="ORF">CCR82_02430</name>
</gene>
<accession>A0AAJ0UDD6</accession>
<dbReference type="InterPro" id="IPR011335">
    <property type="entry name" value="Restrct_endonuc-II-like"/>
</dbReference>
<dbReference type="EMBL" id="NHSF01000015">
    <property type="protein sequence ID" value="MBK5929419.1"/>
    <property type="molecule type" value="Genomic_DNA"/>
</dbReference>
<feature type="domain" description="Putative restriction endonuclease" evidence="1">
    <location>
        <begin position="13"/>
        <end position="169"/>
    </location>
</feature>
<dbReference type="Gene3D" id="3.90.1570.10">
    <property type="entry name" value="tt1808, chain A"/>
    <property type="match status" value="1"/>
</dbReference>
<dbReference type="InterPro" id="IPR012296">
    <property type="entry name" value="Nuclease_put_TT1808"/>
</dbReference>
<comment type="caution">
    <text evidence="2">The sequence shown here is derived from an EMBL/GenBank/DDBJ whole genome shotgun (WGS) entry which is preliminary data.</text>
</comment>
<dbReference type="SUPFAM" id="SSF52980">
    <property type="entry name" value="Restriction endonuclease-like"/>
    <property type="match status" value="1"/>
</dbReference>
<evidence type="ECO:0000313" key="2">
    <source>
        <dbReference type="EMBL" id="MBK5929419.1"/>
    </source>
</evidence>
<evidence type="ECO:0000259" key="1">
    <source>
        <dbReference type="Pfam" id="PF05685"/>
    </source>
</evidence>
<proteinExistence type="predicted"/>
<reference evidence="2" key="1">
    <citation type="submission" date="2017-05" db="EMBL/GenBank/DDBJ databases">
        <authorList>
            <person name="Imhoff J.F."/>
            <person name="Rahn T."/>
            <person name="Kuenzel S."/>
            <person name="Neulinger S.C."/>
        </authorList>
    </citation>
    <scope>NUCLEOTIDE SEQUENCE</scope>
    <source>
        <strain evidence="2">DSM 4395</strain>
    </source>
</reference>
<dbReference type="PANTHER" id="PTHR36558:SF1">
    <property type="entry name" value="RESTRICTION ENDONUCLEASE DOMAIN-CONTAINING PROTEIN-RELATED"/>
    <property type="match status" value="1"/>
</dbReference>
<dbReference type="RefSeq" id="WP_201243776.1">
    <property type="nucleotide sequence ID" value="NZ_NHSF01000015.1"/>
</dbReference>
<dbReference type="Proteomes" id="UP001296967">
    <property type="component" value="Unassembled WGS sequence"/>
</dbReference>
<evidence type="ECO:0000313" key="3">
    <source>
        <dbReference type="Proteomes" id="UP001296967"/>
    </source>
</evidence>
<dbReference type="CDD" id="cd06260">
    <property type="entry name" value="DUF820-like"/>
    <property type="match status" value="1"/>
</dbReference>
<keyword evidence="3" id="KW-1185">Reference proteome</keyword>
<sequence length="191" mass="22148">MTNLARQFHLSIDDYLAAEEGADIRHEYIDGELYAMTGTSDRHGLIVGNLYAFLRPLLRGTPCQLFANDMKVRLRIADQDIFYYPDLLLSCDPDDRETYYRSNPCLLVEVLSDSTARIDRREKFFAYQTMPSLQEYLLIEQNSRAIEIHRRARGWALECITEGGVRLECLDVEVSLETLYEDVNLTLFSDF</sequence>
<dbReference type="PANTHER" id="PTHR36558">
    <property type="entry name" value="GLR1098 PROTEIN"/>
    <property type="match status" value="1"/>
</dbReference>
<dbReference type="AlphaFoldDB" id="A0AAJ0UDD6"/>
<organism evidence="2 3">
    <name type="scientific">Halochromatium salexigens</name>
    <name type="common">Chromatium salexigens</name>
    <dbReference type="NCBI Taxonomy" id="49447"/>
    <lineage>
        <taxon>Bacteria</taxon>
        <taxon>Pseudomonadati</taxon>
        <taxon>Pseudomonadota</taxon>
        <taxon>Gammaproteobacteria</taxon>
        <taxon>Chromatiales</taxon>
        <taxon>Chromatiaceae</taxon>
        <taxon>Halochromatium</taxon>
    </lineage>
</organism>
<name>A0AAJ0UDD6_HALSE</name>